<comment type="caution">
    <text evidence="8">The sequence shown here is derived from an EMBL/GenBank/DDBJ whole genome shotgun (WGS) entry which is preliminary data.</text>
</comment>
<name>A0ABP9JNB0_9MICO</name>
<dbReference type="SUPFAM" id="SSF52172">
    <property type="entry name" value="CheY-like"/>
    <property type="match status" value="1"/>
</dbReference>
<dbReference type="Pfam" id="PF00072">
    <property type="entry name" value="Response_reg"/>
    <property type="match status" value="1"/>
</dbReference>
<evidence type="ECO:0000256" key="1">
    <source>
        <dbReference type="ARBA" id="ARBA00022553"/>
    </source>
</evidence>
<dbReference type="PANTHER" id="PTHR43214">
    <property type="entry name" value="TWO-COMPONENT RESPONSE REGULATOR"/>
    <property type="match status" value="1"/>
</dbReference>
<dbReference type="PROSITE" id="PS00622">
    <property type="entry name" value="HTH_LUXR_1"/>
    <property type="match status" value="1"/>
</dbReference>
<feature type="domain" description="Response regulatory" evidence="7">
    <location>
        <begin position="9"/>
        <end position="134"/>
    </location>
</feature>
<evidence type="ECO:0000256" key="2">
    <source>
        <dbReference type="ARBA" id="ARBA00023015"/>
    </source>
</evidence>
<accession>A0ABP9JNB0</accession>
<dbReference type="RefSeq" id="WP_345509249.1">
    <property type="nucleotide sequence ID" value="NZ_BAABIW010000028.1"/>
</dbReference>
<keyword evidence="2" id="KW-0805">Transcription regulation</keyword>
<proteinExistence type="predicted"/>
<dbReference type="Gene3D" id="3.40.50.2300">
    <property type="match status" value="1"/>
</dbReference>
<dbReference type="InterPro" id="IPR058245">
    <property type="entry name" value="NreC/VraR/RcsB-like_REC"/>
</dbReference>
<dbReference type="SMART" id="SM00421">
    <property type="entry name" value="HTH_LUXR"/>
    <property type="match status" value="1"/>
</dbReference>
<evidence type="ECO:0000256" key="3">
    <source>
        <dbReference type="ARBA" id="ARBA00023125"/>
    </source>
</evidence>
<keyword evidence="1 5" id="KW-0597">Phosphoprotein</keyword>
<evidence type="ECO:0000313" key="8">
    <source>
        <dbReference type="EMBL" id="GAA5036416.1"/>
    </source>
</evidence>
<dbReference type="InterPro" id="IPR016032">
    <property type="entry name" value="Sig_transdc_resp-reg_C-effctor"/>
</dbReference>
<feature type="modified residue" description="4-aspartylphosphate" evidence="5">
    <location>
        <position position="60"/>
    </location>
</feature>
<keyword evidence="3" id="KW-0238">DNA-binding</keyword>
<evidence type="ECO:0000313" key="9">
    <source>
        <dbReference type="Proteomes" id="UP001500427"/>
    </source>
</evidence>
<dbReference type="EMBL" id="BAABIW010000028">
    <property type="protein sequence ID" value="GAA5036416.1"/>
    <property type="molecule type" value="Genomic_DNA"/>
</dbReference>
<dbReference type="PROSITE" id="PS50043">
    <property type="entry name" value="HTH_LUXR_2"/>
    <property type="match status" value="1"/>
</dbReference>
<reference evidence="9" key="1">
    <citation type="journal article" date="2019" name="Int. J. Syst. Evol. Microbiol.">
        <title>The Global Catalogue of Microorganisms (GCM) 10K type strain sequencing project: providing services to taxonomists for standard genome sequencing and annotation.</title>
        <authorList>
            <consortium name="The Broad Institute Genomics Platform"/>
            <consortium name="The Broad Institute Genome Sequencing Center for Infectious Disease"/>
            <person name="Wu L."/>
            <person name="Ma J."/>
        </authorList>
    </citation>
    <scope>NUCLEOTIDE SEQUENCE [LARGE SCALE GENOMIC DNA]</scope>
    <source>
        <strain evidence="9">JCM 17687</strain>
    </source>
</reference>
<dbReference type="PRINTS" id="PR00038">
    <property type="entry name" value="HTHLUXR"/>
</dbReference>
<dbReference type="InterPro" id="IPR039420">
    <property type="entry name" value="WalR-like"/>
</dbReference>
<dbReference type="Proteomes" id="UP001500427">
    <property type="component" value="Unassembled WGS sequence"/>
</dbReference>
<dbReference type="PROSITE" id="PS50110">
    <property type="entry name" value="RESPONSE_REGULATORY"/>
    <property type="match status" value="1"/>
</dbReference>
<dbReference type="InterPro" id="IPR011006">
    <property type="entry name" value="CheY-like_superfamily"/>
</dbReference>
<keyword evidence="4" id="KW-0804">Transcription</keyword>
<evidence type="ECO:0000256" key="4">
    <source>
        <dbReference type="ARBA" id="ARBA00023163"/>
    </source>
</evidence>
<dbReference type="CDD" id="cd17535">
    <property type="entry name" value="REC_NarL-like"/>
    <property type="match status" value="1"/>
</dbReference>
<dbReference type="SMART" id="SM00448">
    <property type="entry name" value="REC"/>
    <property type="match status" value="1"/>
</dbReference>
<dbReference type="InterPro" id="IPR001789">
    <property type="entry name" value="Sig_transdc_resp-reg_receiver"/>
</dbReference>
<evidence type="ECO:0000256" key="5">
    <source>
        <dbReference type="PROSITE-ProRule" id="PRU00169"/>
    </source>
</evidence>
<evidence type="ECO:0000259" key="7">
    <source>
        <dbReference type="PROSITE" id="PS50110"/>
    </source>
</evidence>
<dbReference type="InterPro" id="IPR000792">
    <property type="entry name" value="Tscrpt_reg_LuxR_C"/>
</dbReference>
<keyword evidence="9" id="KW-1185">Reference proteome</keyword>
<dbReference type="SUPFAM" id="SSF46894">
    <property type="entry name" value="C-terminal effector domain of the bipartite response regulators"/>
    <property type="match status" value="1"/>
</dbReference>
<organism evidence="8 9">
    <name type="scientific">Terrabacter aeriphilus</name>
    <dbReference type="NCBI Taxonomy" id="515662"/>
    <lineage>
        <taxon>Bacteria</taxon>
        <taxon>Bacillati</taxon>
        <taxon>Actinomycetota</taxon>
        <taxon>Actinomycetes</taxon>
        <taxon>Micrococcales</taxon>
        <taxon>Intrasporangiaceae</taxon>
        <taxon>Terrabacter</taxon>
    </lineage>
</organism>
<dbReference type="CDD" id="cd06170">
    <property type="entry name" value="LuxR_C_like"/>
    <property type="match status" value="1"/>
</dbReference>
<dbReference type="PANTHER" id="PTHR43214:SF24">
    <property type="entry name" value="TRANSCRIPTIONAL REGULATORY PROTEIN NARL-RELATED"/>
    <property type="match status" value="1"/>
</dbReference>
<sequence length="239" mass="25242">MSGEQERTRVVLVDDDALVRAGLRMILGGAPDLEVVAEAADGLEGERVVDAHEPDVVLMDIRMPRRDGLETTRALMTPAARAVRGARGRDLRVIVLTTFDADDMVVQALRAGAHGFLLKDTEPRRLVEAVRLVAAGEPILSPSVTATLIAHVAGPAGGSGPGDGADVRRGHASTRLAALTEREHEVALAIGRGLSNADISRELHLSVPTVKAHVSRVLDKLGADNRVQIAITVHDAGLT</sequence>
<dbReference type="Pfam" id="PF00196">
    <property type="entry name" value="GerE"/>
    <property type="match status" value="1"/>
</dbReference>
<protein>
    <submittedName>
        <fullName evidence="8">Response regulator transcription factor</fullName>
    </submittedName>
</protein>
<gene>
    <name evidence="8" type="ORF">GCM10023258_39360</name>
</gene>
<feature type="domain" description="HTH luxR-type" evidence="6">
    <location>
        <begin position="172"/>
        <end position="237"/>
    </location>
</feature>
<evidence type="ECO:0000259" key="6">
    <source>
        <dbReference type="PROSITE" id="PS50043"/>
    </source>
</evidence>